<evidence type="ECO:0000259" key="3">
    <source>
        <dbReference type="Pfam" id="PF16501"/>
    </source>
</evidence>
<keyword evidence="5" id="KW-1185">Reference proteome</keyword>
<dbReference type="InterPro" id="IPR032446">
    <property type="entry name" value="SCAPER_N"/>
</dbReference>
<feature type="compositionally biased region" description="Basic and acidic residues" evidence="2">
    <location>
        <begin position="394"/>
        <end position="423"/>
    </location>
</feature>
<feature type="coiled-coil region" evidence="1">
    <location>
        <begin position="545"/>
        <end position="580"/>
    </location>
</feature>
<sequence>MDDELGAGDDQGSGWLEVKKKQRSSTKHSLQRSTGGSVQRTQELPPLIEAISNKRTTELHHKQTFPTETAGSSAQSTLKESELHEEDTVLECKKSKLHEEVAVLESKAESHDNVIIGEGGCENDIKVASFVLNDQCDGSDYALVSQNKTEQSNNEDLPLKGCEDSIEICREEISKAMDGNESISSDNLKESSEVQGEEHSKAVDAKIVGELNSENTLVSDKPENTPSGSSRLPAISTLTLEGEAGESKERFRHRLWCFLFENLNRAVDEMYLLCELECDMEQIDEAILVLEEAMSDFRELKCRVEGFNSTKKLASGKLKDGMLMPVKADHRRPHALSWEVRRMTTTPQKAEILSSSLEAFKKIQLELGRKHAGISAGELVPSNSAYVASSSSKDTTRLEKQTKPGEPDQRKPTMEKQSKDNTRQGRSPVLHNPRAAVQSTHSSAPLRSRREPLEPITETEKTVPPRRNKDMSENKQEKQNPMPWKSMDAWKEKRNWEDILKSPVRNSSRVSHSPGIGRRANERARVLHDKLMSPEKKKRTAVDMKREAEEKHARATRIRNQLESERVQRLQRTSEKLNRVNEWQTVRSLKLREVMTARQQRGESRHEAYLAQVARRAGDESNKVNEVRFITSLNEENKKLILRQKLHDSEMRRAEKLQVIKIKQKEDSAREEAVLERRRLLEAEKLQRLAETQRKKEEAQVRREEERKASSAAREARAVEQLRRKEIRAKAQQEEAELLAQRLAEKLRESEQRRRYYLEQIRERASMDFRDQSSPLQRRSLNKDGSVKSVLNKISEECCNVPPGEVSLKVGNNETNQQPLKRRIKKIRQGLMALKHDFVEPTLGGDSMGIGYRAAASAAKAKIGRWLQELQRLRQARKEGAASIGLIIADIVKYLEGRDLELHASRQAGMLDFISSALPASHTSKPEACQVTLYLLRLLRTLLSLPANRSYFLVQNLLPPIIPMLSSSLENYIKVAAASSRSSTENMDSVAEILDGFLWTVTVIIGHVNSDEKQTQMQDSLVELIVAYKVIHHLRDLFALYDRPQVEGSPFPSSILFGLNLLAVLTSRDSPGAFSIIDWESCKLNTSRGYSILQKLEYLDSQEIQALGEAAKTEANSLTEECKGEKIDSSDGVANSDLAFVLAPKDEKDSAESSREMNKVTDTFVMVTDNAARGNKINLKQPVLLVLSAIVETGLVCLPSLLTAVLLQANNKLSSEQSSLVLPSNFEEVATGVLKVLNNLACLDMTVLQCMLARPDLKMEFFHLISFLLTHCTNKWRTANDQVGLLLLEALLLLGYFALFHPGNQAVLRWGKSPTILHKVCDLPFVFFTDPELTPVLAGTLVSACFGSDQNRGVVLQELSTEMLLTVLKSCKQGLLDSPPLYSSTMPSDASQILPEVKPSPAEVPIIRQSRRAPRTLAGKGGTSASVRLSRAKVQRDGRVTRACDEWVLKHAFPASEPSVSFMLHRRFPIAFLDKAEDFFSNEA</sequence>
<feature type="compositionally biased region" description="Basic and acidic residues" evidence="2">
    <location>
        <begin position="448"/>
        <end position="478"/>
    </location>
</feature>
<feature type="compositionally biased region" description="Polar residues" evidence="2">
    <location>
        <begin position="31"/>
        <end position="42"/>
    </location>
</feature>
<gene>
    <name evidence="4" type="ORF">FCM35_KLT12086</name>
</gene>
<feature type="region of interest" description="Disordered" evidence="2">
    <location>
        <begin position="1"/>
        <end position="87"/>
    </location>
</feature>
<feature type="region of interest" description="Disordered" evidence="2">
    <location>
        <begin position="178"/>
        <end position="201"/>
    </location>
</feature>
<name>A0A833VEZ2_9POAL</name>
<protein>
    <submittedName>
        <fullName evidence="4">S phase cyclin A-associated protein in the endoplasmic reticulum</fullName>
    </submittedName>
</protein>
<comment type="caution">
    <text evidence="4">The sequence shown here is derived from an EMBL/GenBank/DDBJ whole genome shotgun (WGS) entry which is preliminary data.</text>
</comment>
<accession>A0A833VEZ2</accession>
<feature type="compositionally biased region" description="Basic residues" evidence="2">
    <location>
        <begin position="20"/>
        <end position="30"/>
    </location>
</feature>
<dbReference type="EMBL" id="SWLB01000023">
    <property type="protein sequence ID" value="KAF3323355.1"/>
    <property type="molecule type" value="Genomic_DNA"/>
</dbReference>
<dbReference type="PANTHER" id="PTHR31434:SF2">
    <property type="entry name" value="S PHASE CYCLIN A-ASSOCIATED PROTEIN IN THE ENDOPLASMIC RETICULUM"/>
    <property type="match status" value="1"/>
</dbReference>
<evidence type="ECO:0000313" key="5">
    <source>
        <dbReference type="Proteomes" id="UP000623129"/>
    </source>
</evidence>
<evidence type="ECO:0000256" key="1">
    <source>
        <dbReference type="SAM" id="Coils"/>
    </source>
</evidence>
<proteinExistence type="predicted"/>
<reference evidence="4" key="1">
    <citation type="submission" date="2020-01" db="EMBL/GenBank/DDBJ databases">
        <title>Genome sequence of Kobresia littledalei, the first chromosome-level genome in the family Cyperaceae.</title>
        <authorList>
            <person name="Qu G."/>
        </authorList>
    </citation>
    <scope>NUCLEOTIDE SEQUENCE</scope>
    <source>
        <strain evidence="4">C.B.Clarke</strain>
        <tissue evidence="4">Leaf</tissue>
    </source>
</reference>
<dbReference type="OrthoDB" id="71500at2759"/>
<keyword evidence="1" id="KW-0175">Coiled coil</keyword>
<dbReference type="Pfam" id="PF16501">
    <property type="entry name" value="SCAPER_N"/>
    <property type="match status" value="1"/>
</dbReference>
<dbReference type="PANTHER" id="PTHR31434">
    <property type="entry name" value="S PHASE CYCLIN A-ASSOCIATED PROTEIN IN THE ENDOPLASMIC RETICULUM"/>
    <property type="match status" value="1"/>
</dbReference>
<feature type="domain" description="S phase cyclin A-associated protein in the endoplasmic reticulum N-terminal" evidence="3">
    <location>
        <begin position="246"/>
        <end position="348"/>
    </location>
</feature>
<feature type="compositionally biased region" description="Polar residues" evidence="2">
    <location>
        <begin position="214"/>
        <end position="230"/>
    </location>
</feature>
<evidence type="ECO:0000313" key="4">
    <source>
        <dbReference type="EMBL" id="KAF3323355.1"/>
    </source>
</evidence>
<organism evidence="4 5">
    <name type="scientific">Carex littledalei</name>
    <dbReference type="NCBI Taxonomy" id="544730"/>
    <lineage>
        <taxon>Eukaryota</taxon>
        <taxon>Viridiplantae</taxon>
        <taxon>Streptophyta</taxon>
        <taxon>Embryophyta</taxon>
        <taxon>Tracheophyta</taxon>
        <taxon>Spermatophyta</taxon>
        <taxon>Magnoliopsida</taxon>
        <taxon>Liliopsida</taxon>
        <taxon>Poales</taxon>
        <taxon>Cyperaceae</taxon>
        <taxon>Cyperoideae</taxon>
        <taxon>Cariceae</taxon>
        <taxon>Carex</taxon>
        <taxon>Carex subgen. Euthyceras</taxon>
    </lineage>
</organism>
<feature type="compositionally biased region" description="Basic and acidic residues" evidence="2">
    <location>
        <begin position="187"/>
        <end position="201"/>
    </location>
</feature>
<feature type="region of interest" description="Disordered" evidence="2">
    <location>
        <begin position="691"/>
        <end position="716"/>
    </location>
</feature>
<dbReference type="Proteomes" id="UP000623129">
    <property type="component" value="Unassembled WGS sequence"/>
</dbReference>
<feature type="region of interest" description="Disordered" evidence="2">
    <location>
        <begin position="214"/>
        <end position="233"/>
    </location>
</feature>
<feature type="region of interest" description="Disordered" evidence="2">
    <location>
        <begin position="385"/>
        <end position="483"/>
    </location>
</feature>
<feature type="compositionally biased region" description="Polar residues" evidence="2">
    <location>
        <begin position="64"/>
        <end position="78"/>
    </location>
</feature>
<evidence type="ECO:0000256" key="2">
    <source>
        <dbReference type="SAM" id="MobiDB-lite"/>
    </source>
</evidence>